<feature type="region of interest" description="Disordered" evidence="2">
    <location>
        <begin position="365"/>
        <end position="384"/>
    </location>
</feature>
<dbReference type="EMBL" id="MLAK01000985">
    <property type="protein sequence ID" value="OHS99810.1"/>
    <property type="molecule type" value="Genomic_DNA"/>
</dbReference>
<dbReference type="Proteomes" id="UP000179807">
    <property type="component" value="Unassembled WGS sequence"/>
</dbReference>
<name>A0A1J4JL47_9EUKA</name>
<gene>
    <name evidence="3" type="ORF">TRFO_33631</name>
</gene>
<evidence type="ECO:0000256" key="1">
    <source>
        <dbReference type="SAM" id="Coils"/>
    </source>
</evidence>
<proteinExistence type="predicted"/>
<comment type="caution">
    <text evidence="3">The sequence shown here is derived from an EMBL/GenBank/DDBJ whole genome shotgun (WGS) entry which is preliminary data.</text>
</comment>
<dbReference type="AlphaFoldDB" id="A0A1J4JL47"/>
<evidence type="ECO:0000313" key="3">
    <source>
        <dbReference type="EMBL" id="OHS99810.1"/>
    </source>
</evidence>
<dbReference type="RefSeq" id="XP_068352947.1">
    <property type="nucleotide sequence ID" value="XM_068509188.1"/>
</dbReference>
<protein>
    <submittedName>
        <fullName evidence="3">Uncharacterized protein</fullName>
    </submittedName>
</protein>
<reference evidence="3" key="1">
    <citation type="submission" date="2016-10" db="EMBL/GenBank/DDBJ databases">
        <authorList>
            <person name="Benchimol M."/>
            <person name="Almeida L.G."/>
            <person name="Vasconcelos A.T."/>
            <person name="Perreira-Neves A."/>
            <person name="Rosa I.A."/>
            <person name="Tasca T."/>
            <person name="Bogo M.R."/>
            <person name="de Souza W."/>
        </authorList>
    </citation>
    <scope>NUCLEOTIDE SEQUENCE [LARGE SCALE GENOMIC DNA]</scope>
    <source>
        <strain evidence="3">K</strain>
    </source>
</reference>
<evidence type="ECO:0000313" key="4">
    <source>
        <dbReference type="Proteomes" id="UP000179807"/>
    </source>
</evidence>
<feature type="coiled-coil region" evidence="1">
    <location>
        <begin position="26"/>
        <end position="64"/>
    </location>
</feature>
<evidence type="ECO:0000256" key="2">
    <source>
        <dbReference type="SAM" id="MobiDB-lite"/>
    </source>
</evidence>
<accession>A0A1J4JL47</accession>
<keyword evidence="4" id="KW-1185">Reference proteome</keyword>
<dbReference type="VEuPathDB" id="TrichDB:TRFO_33631"/>
<organism evidence="3 4">
    <name type="scientific">Tritrichomonas foetus</name>
    <dbReference type="NCBI Taxonomy" id="1144522"/>
    <lineage>
        <taxon>Eukaryota</taxon>
        <taxon>Metamonada</taxon>
        <taxon>Parabasalia</taxon>
        <taxon>Tritrichomonadida</taxon>
        <taxon>Tritrichomonadidae</taxon>
        <taxon>Tritrichomonas</taxon>
    </lineage>
</organism>
<sequence length="384" mass="46110">MNEFDASDIFGNSFQMNSINISQVNNDQQEQKEHSLDEKIYKLQDQIDIVNEELEKTLKNLNEKPIYYSKELDKISNTILEAQNFADEQLEIQQEEFDKELNLTKKQHDGEIEECRANMNGYLKENEKMFDTRKELIYLGEKTKEVDLERKMNANQNEYLEKIENDQRVNDQKMILQKVKTSEYTNQINLLSKEILSIQSSRRAIENEQRLQMNELMERINMSVKDHEMNLNKMKKEMEDRNYHFDQHVISLRSMVDKEKCKFELDIQLIDKKFQNMKEIYKMTIKRGNSQLHCLKTDMETQQRSIDNASKNEIEFKNKSREQLVRTQNLHKELKQHYEINQHIQNEIMKLGYENQVSMNELQKYSVQSSRNSNYTSKRSIFKH</sequence>
<dbReference type="GeneID" id="94843892"/>
<keyword evidence="1" id="KW-0175">Coiled coil</keyword>
<feature type="coiled-coil region" evidence="1">
    <location>
        <begin position="292"/>
        <end position="337"/>
    </location>
</feature>